<gene>
    <name evidence="1" type="ORF">FD14_GL001423</name>
</gene>
<dbReference type="PATRIC" id="fig|1423804.4.peg.1539"/>
<dbReference type="Proteomes" id="UP000051442">
    <property type="component" value="Unassembled WGS sequence"/>
</dbReference>
<proteinExistence type="predicted"/>
<dbReference type="InterPro" id="IPR041242">
    <property type="entry name" value="HNHc_6"/>
</dbReference>
<dbReference type="OrthoDB" id="1665841at2"/>
<comment type="caution">
    <text evidence="1">The sequence shown here is derived from an EMBL/GenBank/DDBJ whole genome shotgun (WGS) entry which is preliminary data.</text>
</comment>
<organism evidence="1 2">
    <name type="scientific">Secundilactobacillus similis DSM 23365 = JCM 2765</name>
    <dbReference type="NCBI Taxonomy" id="1423804"/>
    <lineage>
        <taxon>Bacteria</taxon>
        <taxon>Bacillati</taxon>
        <taxon>Bacillota</taxon>
        <taxon>Bacilli</taxon>
        <taxon>Lactobacillales</taxon>
        <taxon>Lactobacillaceae</taxon>
        <taxon>Secundilactobacillus</taxon>
    </lineage>
</organism>
<dbReference type="STRING" id="1423804.FD14_GL001423"/>
<keyword evidence="2" id="KW-1185">Reference proteome</keyword>
<dbReference type="Pfam" id="PF16784">
    <property type="entry name" value="HNHc_6"/>
    <property type="match status" value="1"/>
</dbReference>
<dbReference type="AlphaFoldDB" id="A0A0R2F6D8"/>
<dbReference type="EMBL" id="AYZM01000131">
    <property type="protein sequence ID" value="KRN20636.1"/>
    <property type="molecule type" value="Genomic_DNA"/>
</dbReference>
<evidence type="ECO:0000313" key="2">
    <source>
        <dbReference type="Proteomes" id="UP000051442"/>
    </source>
</evidence>
<accession>A0A0R2F6D8</accession>
<protein>
    <recommendedName>
        <fullName evidence="3">Phage protein</fullName>
    </recommendedName>
</protein>
<reference evidence="1 2" key="1">
    <citation type="journal article" date="2015" name="Genome Announc.">
        <title>Expanding the biotechnology potential of lactobacilli through comparative genomics of 213 strains and associated genera.</title>
        <authorList>
            <person name="Sun Z."/>
            <person name="Harris H.M."/>
            <person name="McCann A."/>
            <person name="Guo C."/>
            <person name="Argimon S."/>
            <person name="Zhang W."/>
            <person name="Yang X."/>
            <person name="Jeffery I.B."/>
            <person name="Cooney J.C."/>
            <person name="Kagawa T.F."/>
            <person name="Liu W."/>
            <person name="Song Y."/>
            <person name="Salvetti E."/>
            <person name="Wrobel A."/>
            <person name="Rasinkangas P."/>
            <person name="Parkhill J."/>
            <person name="Rea M.C."/>
            <person name="O'Sullivan O."/>
            <person name="Ritari J."/>
            <person name="Douillard F.P."/>
            <person name="Paul Ross R."/>
            <person name="Yang R."/>
            <person name="Briner A.E."/>
            <person name="Felis G.E."/>
            <person name="de Vos W.M."/>
            <person name="Barrangou R."/>
            <person name="Klaenhammer T.R."/>
            <person name="Caufield P.W."/>
            <person name="Cui Y."/>
            <person name="Zhang H."/>
            <person name="O'Toole P.W."/>
        </authorList>
    </citation>
    <scope>NUCLEOTIDE SEQUENCE [LARGE SCALE GENOMIC DNA]</scope>
    <source>
        <strain evidence="1 2">DSM 23365</strain>
    </source>
</reference>
<evidence type="ECO:0008006" key="3">
    <source>
        <dbReference type="Google" id="ProtNLM"/>
    </source>
</evidence>
<name>A0A0R2F6D8_9LACO</name>
<dbReference type="RefSeq" id="WP_054734415.1">
    <property type="nucleotide sequence ID" value="NZ_AYZM01000131.1"/>
</dbReference>
<sequence>MERVKAERLPDGRYVIDPGKVNIDHVETINGGQSNEVWIDFEFADVRRIRPQQRKLFFALLNDIMVWSVTPKDFLKDLFYTQYSIMYDGKEISLSNGSRCSVTDGNRLIDLAVDFMFEWNVPFKEGYELLPRNEEYYLFECCRHRVCCVCGRRAIIHHVEGSRVGMGGDRTKVDHTKRRVLALCEHHHDLIHSMPEGEFGRMFHIPVEGVELDVETLRKIGVRGDYSAYQDEQRGTATG</sequence>
<evidence type="ECO:0000313" key="1">
    <source>
        <dbReference type="EMBL" id="KRN20636.1"/>
    </source>
</evidence>